<evidence type="ECO:0000313" key="3">
    <source>
        <dbReference type="Proteomes" id="UP000323506"/>
    </source>
</evidence>
<feature type="region of interest" description="Disordered" evidence="1">
    <location>
        <begin position="52"/>
        <end position="81"/>
    </location>
</feature>
<proteinExistence type="predicted"/>
<feature type="compositionally biased region" description="Acidic residues" evidence="1">
    <location>
        <begin position="110"/>
        <end position="121"/>
    </location>
</feature>
<reference evidence="2 3" key="1">
    <citation type="submission" date="2019-06" db="EMBL/GenBank/DDBJ databases">
        <title>WGS assembly of Gossypium darwinii.</title>
        <authorList>
            <person name="Chen Z.J."/>
            <person name="Sreedasyam A."/>
            <person name="Ando A."/>
            <person name="Song Q."/>
            <person name="De L."/>
            <person name="Hulse-Kemp A."/>
            <person name="Ding M."/>
            <person name="Ye W."/>
            <person name="Kirkbride R."/>
            <person name="Jenkins J."/>
            <person name="Plott C."/>
            <person name="Lovell J."/>
            <person name="Lin Y.-M."/>
            <person name="Vaughn R."/>
            <person name="Liu B."/>
            <person name="Li W."/>
            <person name="Simpson S."/>
            <person name="Scheffler B."/>
            <person name="Saski C."/>
            <person name="Grover C."/>
            <person name="Hu G."/>
            <person name="Conover J."/>
            <person name="Carlson J."/>
            <person name="Shu S."/>
            <person name="Boston L."/>
            <person name="Williams M."/>
            <person name="Peterson D."/>
            <person name="Mcgee K."/>
            <person name="Jones D."/>
            <person name="Wendel J."/>
            <person name="Stelly D."/>
            <person name="Grimwood J."/>
            <person name="Schmutz J."/>
        </authorList>
    </citation>
    <scope>NUCLEOTIDE SEQUENCE [LARGE SCALE GENOMIC DNA]</scope>
    <source>
        <strain evidence="2">1808015.09</strain>
    </source>
</reference>
<name>A0A5D2DDQ4_GOSDA</name>
<sequence>MKILRIIASSMRILGPHAMFYLAATVSDFYAPWKSMELVPLKKQPAIAKYGSLPAKKEKQASNSDSFESSSEEDLSSDEEAPAKNKILVVAKKGSVLAAKTKKAYSGSDSFDDDGSVEEEDPAAKTKVAVAKNGSASVNEGKSSSSLDSSDEDSSLDEDEVFDCWIVERSLVFNLSI</sequence>
<dbReference type="Proteomes" id="UP000323506">
    <property type="component" value="Chromosome D02"/>
</dbReference>
<dbReference type="EMBL" id="CM017702">
    <property type="protein sequence ID" value="TYG79524.1"/>
    <property type="molecule type" value="Genomic_DNA"/>
</dbReference>
<keyword evidence="3" id="KW-1185">Reference proteome</keyword>
<gene>
    <name evidence="2" type="ORF">ES288_D02G145100v1</name>
</gene>
<protein>
    <submittedName>
        <fullName evidence="2">Uncharacterized protein</fullName>
    </submittedName>
</protein>
<evidence type="ECO:0000256" key="1">
    <source>
        <dbReference type="SAM" id="MobiDB-lite"/>
    </source>
</evidence>
<evidence type="ECO:0000313" key="2">
    <source>
        <dbReference type="EMBL" id="TYG79524.1"/>
    </source>
</evidence>
<dbReference type="AlphaFoldDB" id="A0A5D2DDQ4"/>
<accession>A0A5D2DDQ4</accession>
<organism evidence="2 3">
    <name type="scientific">Gossypium darwinii</name>
    <name type="common">Darwin's cotton</name>
    <name type="synonym">Gossypium barbadense var. darwinii</name>
    <dbReference type="NCBI Taxonomy" id="34276"/>
    <lineage>
        <taxon>Eukaryota</taxon>
        <taxon>Viridiplantae</taxon>
        <taxon>Streptophyta</taxon>
        <taxon>Embryophyta</taxon>
        <taxon>Tracheophyta</taxon>
        <taxon>Spermatophyta</taxon>
        <taxon>Magnoliopsida</taxon>
        <taxon>eudicotyledons</taxon>
        <taxon>Gunneridae</taxon>
        <taxon>Pentapetalae</taxon>
        <taxon>rosids</taxon>
        <taxon>malvids</taxon>
        <taxon>Malvales</taxon>
        <taxon>Malvaceae</taxon>
        <taxon>Malvoideae</taxon>
        <taxon>Gossypium</taxon>
    </lineage>
</organism>
<feature type="compositionally biased region" description="Acidic residues" evidence="1">
    <location>
        <begin position="70"/>
        <end position="80"/>
    </location>
</feature>
<dbReference type="Gene3D" id="3.40.50.10300">
    <property type="entry name" value="CoaB-like"/>
    <property type="match status" value="1"/>
</dbReference>
<dbReference type="InterPro" id="IPR035929">
    <property type="entry name" value="CoaB-like_sf"/>
</dbReference>
<feature type="region of interest" description="Disordered" evidence="1">
    <location>
        <begin position="100"/>
        <end position="157"/>
    </location>
</feature>